<organism evidence="1 2">
    <name type="scientific">Candidatus Accumulibacter phosphatis</name>
    <dbReference type="NCBI Taxonomy" id="327160"/>
    <lineage>
        <taxon>Bacteria</taxon>
        <taxon>Pseudomonadati</taxon>
        <taxon>Pseudomonadota</taxon>
        <taxon>Betaproteobacteria</taxon>
        <taxon>Candidatus Accumulibacter</taxon>
    </lineage>
</organism>
<name>A0A080LSE3_9PROT</name>
<proteinExistence type="predicted"/>
<gene>
    <name evidence="1" type="ORF">AW09_003559</name>
</gene>
<dbReference type="EMBL" id="JDVG02000563">
    <property type="protein sequence ID" value="KFB71302.1"/>
    <property type="molecule type" value="Genomic_DNA"/>
</dbReference>
<accession>A0A080LSE3</accession>
<dbReference type="Proteomes" id="UP000020077">
    <property type="component" value="Unassembled WGS sequence"/>
</dbReference>
<evidence type="ECO:0000313" key="2">
    <source>
        <dbReference type="Proteomes" id="UP000020077"/>
    </source>
</evidence>
<comment type="caution">
    <text evidence="1">The sequence shown here is derived from an EMBL/GenBank/DDBJ whole genome shotgun (WGS) entry which is preliminary data.</text>
</comment>
<sequence length="72" mass="7781">MQGEAVLLARRAGQRDRPGKLLAGLCRVVAAEIDRFTHFRDGVGLRAAAFANDQGDQFRQASLQQIGGAVEE</sequence>
<dbReference type="AlphaFoldDB" id="A0A080LSE3"/>
<protein>
    <submittedName>
        <fullName evidence="1">Uncharacterized protein</fullName>
    </submittedName>
</protein>
<reference evidence="1 2" key="1">
    <citation type="submission" date="2014-02" db="EMBL/GenBank/DDBJ databases">
        <title>Expanding our view of genomic diversity in Candidatus Accumulibacter clades.</title>
        <authorList>
            <person name="Skennerton C.T."/>
            <person name="Barr J.J."/>
            <person name="Slater F.R."/>
            <person name="Bond P.L."/>
            <person name="Tyson G.W."/>
        </authorList>
    </citation>
    <scope>NUCLEOTIDE SEQUENCE [LARGE SCALE GENOMIC DNA]</scope>
    <source>
        <strain evidence="2">BA-91</strain>
    </source>
</reference>
<evidence type="ECO:0000313" key="1">
    <source>
        <dbReference type="EMBL" id="KFB71302.1"/>
    </source>
</evidence>